<organism evidence="4 5">
    <name type="scientific">Cylicocyclus nassatus</name>
    <name type="common">Nematode worm</name>
    <dbReference type="NCBI Taxonomy" id="53992"/>
    <lineage>
        <taxon>Eukaryota</taxon>
        <taxon>Metazoa</taxon>
        <taxon>Ecdysozoa</taxon>
        <taxon>Nematoda</taxon>
        <taxon>Chromadorea</taxon>
        <taxon>Rhabditida</taxon>
        <taxon>Rhabditina</taxon>
        <taxon>Rhabditomorpha</taxon>
        <taxon>Strongyloidea</taxon>
        <taxon>Strongylidae</taxon>
        <taxon>Cylicocyclus</taxon>
    </lineage>
</organism>
<dbReference type="GO" id="GO:0006629">
    <property type="term" value="P:lipid metabolic process"/>
    <property type="evidence" value="ECO:0007669"/>
    <property type="project" value="InterPro"/>
</dbReference>
<dbReference type="PANTHER" id="PTHR22599">
    <property type="entry name" value="MPS ONE BINDER KINASE ACTIVATOR-LIKE MOB"/>
    <property type="match status" value="1"/>
</dbReference>
<dbReference type="InterPro" id="IPR029058">
    <property type="entry name" value="AB_hydrolase_fold"/>
</dbReference>
<feature type="domain" description="Fungal lipase-type" evidence="3">
    <location>
        <begin position="400"/>
        <end position="533"/>
    </location>
</feature>
<keyword evidence="5" id="KW-1185">Reference proteome</keyword>
<feature type="binding site" evidence="1">
    <location>
        <position position="154"/>
    </location>
    <ligand>
        <name>Zn(2+)</name>
        <dbReference type="ChEBI" id="CHEBI:29105"/>
    </ligand>
</feature>
<evidence type="ECO:0000313" key="5">
    <source>
        <dbReference type="Proteomes" id="UP001176961"/>
    </source>
</evidence>
<feature type="binding site" evidence="1">
    <location>
        <position position="159"/>
    </location>
    <ligand>
        <name>Zn(2+)</name>
        <dbReference type="ChEBI" id="CHEBI:29105"/>
    </ligand>
</feature>
<accession>A0AA36HGV8</accession>
<feature type="region of interest" description="Disordered" evidence="2">
    <location>
        <begin position="287"/>
        <end position="320"/>
    </location>
</feature>
<keyword evidence="1" id="KW-0862">Zinc</keyword>
<dbReference type="InterPro" id="IPR002921">
    <property type="entry name" value="Fungal_lipase-type"/>
</dbReference>
<proteinExistence type="predicted"/>
<dbReference type="Gene3D" id="1.20.140.30">
    <property type="entry name" value="MOB kinase activator"/>
    <property type="match status" value="1"/>
</dbReference>
<comment type="caution">
    <text evidence="4">The sequence shown here is derived from an EMBL/GenBank/DDBJ whole genome shotgun (WGS) entry which is preliminary data.</text>
</comment>
<feature type="compositionally biased region" description="Polar residues" evidence="2">
    <location>
        <begin position="1"/>
        <end position="12"/>
    </location>
</feature>
<dbReference type="InterPro" id="IPR005301">
    <property type="entry name" value="MOB_kinase_act_fam"/>
</dbReference>
<feature type="compositionally biased region" description="Polar residues" evidence="2">
    <location>
        <begin position="301"/>
        <end position="315"/>
    </location>
</feature>
<dbReference type="Pfam" id="PF01764">
    <property type="entry name" value="Lipase_3"/>
    <property type="match status" value="1"/>
</dbReference>
<dbReference type="EMBL" id="CATQJL010000326">
    <property type="protein sequence ID" value="CAJ0609698.1"/>
    <property type="molecule type" value="Genomic_DNA"/>
</dbReference>
<evidence type="ECO:0000313" key="4">
    <source>
        <dbReference type="EMBL" id="CAJ0609698.1"/>
    </source>
</evidence>
<dbReference type="SMART" id="SM01388">
    <property type="entry name" value="Mob1_phocein"/>
    <property type="match status" value="1"/>
</dbReference>
<evidence type="ECO:0000256" key="1">
    <source>
        <dbReference type="PIRSR" id="PIRSR605301-1"/>
    </source>
</evidence>
<dbReference type="AlphaFoldDB" id="A0AA36HGV8"/>
<reference evidence="4" key="1">
    <citation type="submission" date="2023-07" db="EMBL/GenBank/DDBJ databases">
        <authorList>
            <consortium name="CYATHOMIX"/>
        </authorList>
    </citation>
    <scope>NUCLEOTIDE SEQUENCE</scope>
    <source>
        <strain evidence="4">N/A</strain>
    </source>
</reference>
<feature type="region of interest" description="Disordered" evidence="2">
    <location>
        <begin position="1"/>
        <end position="32"/>
    </location>
</feature>
<dbReference type="Proteomes" id="UP001176961">
    <property type="component" value="Unassembled WGS sequence"/>
</dbReference>
<dbReference type="SUPFAM" id="SSF101152">
    <property type="entry name" value="Mob1/phocein"/>
    <property type="match status" value="1"/>
</dbReference>
<protein>
    <recommendedName>
        <fullName evidence="3">Fungal lipase-type domain-containing protein</fullName>
    </recommendedName>
</protein>
<dbReference type="InterPro" id="IPR036703">
    <property type="entry name" value="MOB_kinase_act_sf"/>
</dbReference>
<gene>
    <name evidence="4" type="ORF">CYNAS_LOCUS21681</name>
</gene>
<evidence type="ECO:0000259" key="3">
    <source>
        <dbReference type="Pfam" id="PF01764"/>
    </source>
</evidence>
<sequence>MTEGDVSQSNDGDVSCPRIRPRRLPHTGSHYQTDEFLMGRPSARKSPNCRRKFKLERIPDYLRETVDWIIGRSRRRDVKDAKTKRVASASVAQRSSTRKSQSAELCVCDSIEDHVIEKFTALPPGIDAREWLATHTLALFDHVNALWGSLLDLCTPATCQYMSYPGTTKAYYIDERGKRHLYSAPQYMDCVMSFCEKSSRSEELFPTKYGNQFSGEFESHIRRVIRLLWHCCGHLASKHWDELGQLELRPQCALVMAHLAKLSKTFALLDSKDQQLINNMVQTIRPSNVTSSGRGDDGSSAATQRWSRVPSSKSGSWGGHPTPAAQNLGGLSVLIKVFLWIHIETHDPESTLLDRFIARCITKYQIEFSADCSDTILKGECRATVVFSAKELTLGIFFKGPTNIAAFKSSAASAISAQSLVDFNGRGRVGDQFLTTFNRLWNVQGLSSYVNELWAEYCDLTLMIGGHSVASCNAQMAAVSIRSAGMWRKKNIVYYGYGTPRCGDQEFAARMDEAAYHRYRINWLADNIPQYPASTCDPFGKPKRDSGTDCWFHCCYVINYKTWLFLGVISEVETCDLPEDSSCNTGTDSSAHTAYFGTSQGNYDGLNCGLIKTFTVA</sequence>
<dbReference type="Pfam" id="PF03637">
    <property type="entry name" value="Mob1_phocein"/>
    <property type="match status" value="1"/>
</dbReference>
<name>A0AA36HGV8_CYLNA</name>
<feature type="binding site" evidence="1">
    <location>
        <position position="239"/>
    </location>
    <ligand>
        <name>Zn(2+)</name>
        <dbReference type="ChEBI" id="CHEBI:29105"/>
    </ligand>
</feature>
<dbReference type="Gene3D" id="3.40.50.1820">
    <property type="entry name" value="alpha/beta hydrolase"/>
    <property type="match status" value="1"/>
</dbReference>
<keyword evidence="1" id="KW-0479">Metal-binding</keyword>
<dbReference type="SUPFAM" id="SSF53474">
    <property type="entry name" value="alpha/beta-Hydrolases"/>
    <property type="match status" value="1"/>
</dbReference>
<evidence type="ECO:0000256" key="2">
    <source>
        <dbReference type="SAM" id="MobiDB-lite"/>
    </source>
</evidence>
<feature type="binding site" evidence="1">
    <location>
        <position position="234"/>
    </location>
    <ligand>
        <name>Zn(2+)</name>
        <dbReference type="ChEBI" id="CHEBI:29105"/>
    </ligand>
</feature>